<comment type="caution">
    <text evidence="2">The sequence shown here is derived from an EMBL/GenBank/DDBJ whole genome shotgun (WGS) entry which is preliminary data.</text>
</comment>
<feature type="domain" description="ESPR" evidence="1">
    <location>
        <begin position="1"/>
        <end position="37"/>
    </location>
</feature>
<gene>
    <name evidence="2" type="ORF">C3Z13_03595</name>
</gene>
<dbReference type="RefSeq" id="WP_103855022.1">
    <property type="nucleotide sequence ID" value="NZ_PQVI01000039.1"/>
</dbReference>
<dbReference type="EMBL" id="PQVI01000039">
    <property type="protein sequence ID" value="POY42726.1"/>
    <property type="molecule type" value="Genomic_DNA"/>
</dbReference>
<organism evidence="2 3">
    <name type="scientific">Avibacterium endocarditidis</name>
    <dbReference type="NCBI Taxonomy" id="380674"/>
    <lineage>
        <taxon>Bacteria</taxon>
        <taxon>Pseudomonadati</taxon>
        <taxon>Pseudomonadota</taxon>
        <taxon>Gammaproteobacteria</taxon>
        <taxon>Pasteurellales</taxon>
        <taxon>Pasteurellaceae</taxon>
        <taxon>Avibacterium</taxon>
    </lineage>
</organism>
<keyword evidence="3" id="KW-1185">Reference proteome</keyword>
<protein>
    <recommendedName>
        <fullName evidence="1">ESPR domain-containing protein</fullName>
    </recommendedName>
</protein>
<dbReference type="Proteomes" id="UP000237229">
    <property type="component" value="Unassembled WGS sequence"/>
</dbReference>
<dbReference type="Pfam" id="PF13018">
    <property type="entry name" value="ESPR"/>
    <property type="match status" value="1"/>
</dbReference>
<evidence type="ECO:0000313" key="3">
    <source>
        <dbReference type="Proteomes" id="UP000237229"/>
    </source>
</evidence>
<reference evidence="2 3" key="1">
    <citation type="submission" date="2018-02" db="EMBL/GenBank/DDBJ databases">
        <title>Classification genera of Pasteurellaceae by whole genome sequence comparison.</title>
        <authorList>
            <person name="Christensen H."/>
        </authorList>
    </citation>
    <scope>NUCLEOTIDE SEQUENCE [LARGE SCALE GENOMIC DNA]</scope>
    <source>
        <strain evidence="2 3">20186H4H1</strain>
    </source>
</reference>
<sequence length="68" mass="7490">MNKIFRIVWNQSLQTWVVVSELASRHGKPTTVVGSVQKTSKTLKVSFKFPFTQCVACIANSGECVCGI</sequence>
<name>A0ABX4ZT85_9PAST</name>
<proteinExistence type="predicted"/>
<evidence type="ECO:0000313" key="2">
    <source>
        <dbReference type="EMBL" id="POY42726.1"/>
    </source>
</evidence>
<evidence type="ECO:0000259" key="1">
    <source>
        <dbReference type="Pfam" id="PF13018"/>
    </source>
</evidence>
<dbReference type="InterPro" id="IPR024973">
    <property type="entry name" value="ESPR"/>
</dbReference>
<accession>A0ABX4ZT85</accession>